<comment type="caution">
    <text evidence="12">The sequence shown here is derived from an EMBL/GenBank/DDBJ whole genome shotgun (WGS) entry which is preliminary data.</text>
</comment>
<keyword evidence="4 9" id="KW-0863">Zinc-finger</keyword>
<dbReference type="PROSITE" id="PS00028">
    <property type="entry name" value="ZINC_FINGER_C2H2_1"/>
    <property type="match status" value="6"/>
</dbReference>
<evidence type="ECO:0000256" key="7">
    <source>
        <dbReference type="ARBA" id="ARBA00023163"/>
    </source>
</evidence>
<evidence type="ECO:0000256" key="9">
    <source>
        <dbReference type="PROSITE-ProRule" id="PRU00042"/>
    </source>
</evidence>
<dbReference type="SMART" id="SM00355">
    <property type="entry name" value="ZnF_C2H2"/>
    <property type="match status" value="8"/>
</dbReference>
<evidence type="ECO:0000313" key="11">
    <source>
        <dbReference type="EMBL" id="KAK6191921.1"/>
    </source>
</evidence>
<keyword evidence="13" id="KW-1185">Reference proteome</keyword>
<dbReference type="AlphaFoldDB" id="A0AAN8KAU8"/>
<feature type="domain" description="C2H2-type" evidence="10">
    <location>
        <begin position="33"/>
        <end position="60"/>
    </location>
</feature>
<evidence type="ECO:0000313" key="12">
    <source>
        <dbReference type="EMBL" id="KAK6191922.1"/>
    </source>
</evidence>
<evidence type="ECO:0000259" key="10">
    <source>
        <dbReference type="PROSITE" id="PS50157"/>
    </source>
</evidence>
<dbReference type="GO" id="GO:0008270">
    <property type="term" value="F:zinc ion binding"/>
    <property type="evidence" value="ECO:0007669"/>
    <property type="project" value="UniProtKB-KW"/>
</dbReference>
<feature type="domain" description="C2H2-type" evidence="10">
    <location>
        <begin position="144"/>
        <end position="171"/>
    </location>
</feature>
<gene>
    <name evidence="11" type="ORF">SNE40_003494</name>
    <name evidence="12" type="ORF">SNE40_003495</name>
</gene>
<dbReference type="Pfam" id="PF00096">
    <property type="entry name" value="zf-C2H2"/>
    <property type="match status" value="6"/>
</dbReference>
<feature type="domain" description="C2H2-type" evidence="10">
    <location>
        <begin position="116"/>
        <end position="143"/>
    </location>
</feature>
<dbReference type="FunFam" id="3.30.160.60:FF:000446">
    <property type="entry name" value="Zinc finger protein"/>
    <property type="match status" value="1"/>
</dbReference>
<dbReference type="FunFam" id="3.30.160.60:FF:000621">
    <property type="entry name" value="FLT3-interacting zinc finger 1"/>
    <property type="match status" value="1"/>
</dbReference>
<keyword evidence="6" id="KW-0805">Transcription regulation</keyword>
<feature type="domain" description="C2H2-type" evidence="10">
    <location>
        <begin position="61"/>
        <end position="84"/>
    </location>
</feature>
<feature type="domain" description="C2H2-type" evidence="10">
    <location>
        <begin position="5"/>
        <end position="32"/>
    </location>
</feature>
<evidence type="ECO:0000256" key="6">
    <source>
        <dbReference type="ARBA" id="ARBA00023015"/>
    </source>
</evidence>
<dbReference type="FunFam" id="3.30.160.60:FF:000065">
    <property type="entry name" value="B-cell CLL/lymphoma 6, member B"/>
    <property type="match status" value="1"/>
</dbReference>
<keyword evidence="5" id="KW-0862">Zinc</keyword>
<dbReference type="InterPro" id="IPR013087">
    <property type="entry name" value="Znf_C2H2_type"/>
</dbReference>
<dbReference type="GO" id="GO:0005634">
    <property type="term" value="C:nucleus"/>
    <property type="evidence" value="ECO:0007669"/>
    <property type="project" value="UniProtKB-SubCell"/>
</dbReference>
<dbReference type="FunFam" id="3.30.160.60:FF:001601">
    <property type="entry name" value="Uncharacterized protein, isoform A"/>
    <property type="match status" value="1"/>
</dbReference>
<dbReference type="PANTHER" id="PTHR24394:SF48">
    <property type="entry name" value="ZINC FINGER PROTEIN 771"/>
    <property type="match status" value="1"/>
</dbReference>
<dbReference type="EMBL" id="JAZGQO010000002">
    <property type="protein sequence ID" value="KAK6191921.1"/>
    <property type="molecule type" value="Genomic_DNA"/>
</dbReference>
<proteinExistence type="predicted"/>
<dbReference type="GO" id="GO:0000981">
    <property type="term" value="F:DNA-binding transcription factor activity, RNA polymerase II-specific"/>
    <property type="evidence" value="ECO:0007669"/>
    <property type="project" value="TreeGrafter"/>
</dbReference>
<dbReference type="Gene3D" id="3.30.160.60">
    <property type="entry name" value="Classic Zinc Finger"/>
    <property type="match status" value="8"/>
</dbReference>
<keyword evidence="8" id="KW-0539">Nucleus</keyword>
<reference evidence="12 13" key="1">
    <citation type="submission" date="2024-01" db="EMBL/GenBank/DDBJ databases">
        <title>The genome of the rayed Mediterranean limpet Patella caerulea (Linnaeus, 1758).</title>
        <authorList>
            <person name="Anh-Thu Weber A."/>
            <person name="Halstead-Nussloch G."/>
        </authorList>
    </citation>
    <scope>NUCLEOTIDE SEQUENCE [LARGE SCALE GENOMIC DNA]</scope>
    <source>
        <strain evidence="12">AATW-2023a</strain>
        <tissue evidence="12">Whole specimen</tissue>
    </source>
</reference>
<dbReference type="EMBL" id="JAZGQO010000002">
    <property type="protein sequence ID" value="KAK6191922.1"/>
    <property type="molecule type" value="Genomic_DNA"/>
</dbReference>
<feature type="domain" description="C2H2-type" evidence="10">
    <location>
        <begin position="88"/>
        <end position="115"/>
    </location>
</feature>
<dbReference type="FunFam" id="3.30.160.60:FF:001049">
    <property type="entry name" value="zinc finger protein 319"/>
    <property type="match status" value="1"/>
</dbReference>
<name>A0AAN8KAU8_PATCE</name>
<evidence type="ECO:0000256" key="1">
    <source>
        <dbReference type="ARBA" id="ARBA00004123"/>
    </source>
</evidence>
<evidence type="ECO:0000256" key="3">
    <source>
        <dbReference type="ARBA" id="ARBA00022737"/>
    </source>
</evidence>
<dbReference type="SUPFAM" id="SSF57667">
    <property type="entry name" value="beta-beta-alpha zinc fingers"/>
    <property type="match status" value="5"/>
</dbReference>
<dbReference type="PANTHER" id="PTHR24394">
    <property type="entry name" value="ZINC FINGER PROTEIN"/>
    <property type="match status" value="1"/>
</dbReference>
<evidence type="ECO:0000256" key="2">
    <source>
        <dbReference type="ARBA" id="ARBA00022723"/>
    </source>
</evidence>
<dbReference type="PROSITE" id="PS50157">
    <property type="entry name" value="ZINC_FINGER_C2H2_2"/>
    <property type="match status" value="8"/>
</dbReference>
<keyword evidence="7" id="KW-0804">Transcription</keyword>
<feature type="domain" description="C2H2-type" evidence="10">
    <location>
        <begin position="172"/>
        <end position="199"/>
    </location>
</feature>
<evidence type="ECO:0000256" key="8">
    <source>
        <dbReference type="ARBA" id="ARBA00023242"/>
    </source>
</evidence>
<comment type="subcellular location">
    <subcellularLocation>
        <location evidence="1">Nucleus</location>
    </subcellularLocation>
</comment>
<organism evidence="12 13">
    <name type="scientific">Patella caerulea</name>
    <name type="common">Rayed Mediterranean limpet</name>
    <dbReference type="NCBI Taxonomy" id="87958"/>
    <lineage>
        <taxon>Eukaryota</taxon>
        <taxon>Metazoa</taxon>
        <taxon>Spiralia</taxon>
        <taxon>Lophotrochozoa</taxon>
        <taxon>Mollusca</taxon>
        <taxon>Gastropoda</taxon>
        <taxon>Patellogastropoda</taxon>
        <taxon>Patelloidea</taxon>
        <taxon>Patellidae</taxon>
        <taxon>Patella</taxon>
    </lineage>
</organism>
<evidence type="ECO:0000256" key="5">
    <source>
        <dbReference type="ARBA" id="ARBA00022833"/>
    </source>
</evidence>
<keyword evidence="3" id="KW-0677">Repeat</keyword>
<accession>A0AAN8KAU8</accession>
<dbReference type="Proteomes" id="UP001347796">
    <property type="component" value="Unassembled WGS sequence"/>
</dbReference>
<feature type="domain" description="C2H2-type" evidence="10">
    <location>
        <begin position="200"/>
        <end position="227"/>
    </location>
</feature>
<sequence length="410" mass="47014">MESVIKCNDSGKVFKQQWNLVRHARIHAKEKPYSCDFCAKGFSDRSNLKQHLVIHTRDTPFKCTKCEKVFSSRVHFNRHQVVHATLDLKCVVCEKVFDSKKHLTSHARFHTGENRYMCEICGRSYEKPHTLKAHMMFHSDDKPHKCNDCSKSFTSANDLRRHFVSHSDTKPFKCSECERRFSRNTLLQAHKVTHTNGKQFQCLVCSKEFTYKYNLKRHELCHSDHQKTACTDKNSSVEDKLVTNTNFRKSNAKCSRKPNTKLDRLIVKIKEKVSQNIPSESENQRSLIQPFPNSFCKSNRDTERTCLKNESSGFKIGEAKGEDDTCVGRGLETEVIDSSSVRKSGDKRKSQTPSNDALSMCAIQAVVMDPSRINSNNCIDYSCDRRLAEEVILIDSNVLVEESIEISTSI</sequence>
<evidence type="ECO:0000256" key="4">
    <source>
        <dbReference type="ARBA" id="ARBA00022771"/>
    </source>
</evidence>
<protein>
    <recommendedName>
        <fullName evidence="10">C2H2-type domain-containing protein</fullName>
    </recommendedName>
</protein>
<dbReference type="InterPro" id="IPR036236">
    <property type="entry name" value="Znf_C2H2_sf"/>
</dbReference>
<evidence type="ECO:0000313" key="13">
    <source>
        <dbReference type="Proteomes" id="UP001347796"/>
    </source>
</evidence>
<keyword evidence="2" id="KW-0479">Metal-binding</keyword>